<comment type="pathway">
    <text evidence="4 20">Cell wall biogenesis; peptidoglycan biosynthesis.</text>
</comment>
<evidence type="ECO:0000313" key="22">
    <source>
        <dbReference type="EMBL" id="CAA6828094.1"/>
    </source>
</evidence>
<dbReference type="GO" id="GO:0051301">
    <property type="term" value="P:cell division"/>
    <property type="evidence" value="ECO:0007669"/>
    <property type="project" value="UniProtKB-KW"/>
</dbReference>
<dbReference type="InterPro" id="IPR006094">
    <property type="entry name" value="Oxid_FAD_bind_N"/>
</dbReference>
<dbReference type="HAMAP" id="MF_00037">
    <property type="entry name" value="MurB"/>
    <property type="match status" value="1"/>
</dbReference>
<comment type="catalytic activity">
    <reaction evidence="19 20">
        <text>UDP-N-acetyl-alpha-D-muramate + NADP(+) = UDP-N-acetyl-3-O-(1-carboxyvinyl)-alpha-D-glucosamine + NADPH + H(+)</text>
        <dbReference type="Rhea" id="RHEA:12248"/>
        <dbReference type="ChEBI" id="CHEBI:15378"/>
        <dbReference type="ChEBI" id="CHEBI:57783"/>
        <dbReference type="ChEBI" id="CHEBI:58349"/>
        <dbReference type="ChEBI" id="CHEBI:68483"/>
        <dbReference type="ChEBI" id="CHEBI:70757"/>
        <dbReference type="EC" id="1.3.1.98"/>
    </reaction>
</comment>
<keyword evidence="9 20" id="KW-0132">Cell division</keyword>
<evidence type="ECO:0000256" key="13">
    <source>
        <dbReference type="ARBA" id="ARBA00022960"/>
    </source>
</evidence>
<organism evidence="22">
    <name type="scientific">uncultured Thiotrichaceae bacterium</name>
    <dbReference type="NCBI Taxonomy" id="298394"/>
    <lineage>
        <taxon>Bacteria</taxon>
        <taxon>Pseudomonadati</taxon>
        <taxon>Pseudomonadota</taxon>
        <taxon>Gammaproteobacteria</taxon>
        <taxon>Thiotrichales</taxon>
        <taxon>Thiotrichaceae</taxon>
        <taxon>environmental samples</taxon>
    </lineage>
</organism>
<evidence type="ECO:0000256" key="8">
    <source>
        <dbReference type="ARBA" id="ARBA00022490"/>
    </source>
</evidence>
<dbReference type="InterPro" id="IPR036318">
    <property type="entry name" value="FAD-bd_PCMH-like_sf"/>
</dbReference>
<feature type="domain" description="FAD-binding PCMH-type" evidence="21">
    <location>
        <begin position="15"/>
        <end position="188"/>
    </location>
</feature>
<dbReference type="GO" id="GO:0008360">
    <property type="term" value="P:regulation of cell shape"/>
    <property type="evidence" value="ECO:0007669"/>
    <property type="project" value="UniProtKB-KW"/>
</dbReference>
<dbReference type="Pfam" id="PF02873">
    <property type="entry name" value="MurB_C"/>
    <property type="match status" value="1"/>
</dbReference>
<dbReference type="NCBIfam" id="TIGR00179">
    <property type="entry name" value="murB"/>
    <property type="match status" value="1"/>
</dbReference>
<proteinExistence type="inferred from homology"/>
<dbReference type="Gene3D" id="3.90.78.10">
    <property type="entry name" value="UDP-N-acetylenolpyruvoylglucosamine reductase, C-terminal domain"/>
    <property type="match status" value="1"/>
</dbReference>
<evidence type="ECO:0000256" key="19">
    <source>
        <dbReference type="ARBA" id="ARBA00048914"/>
    </source>
</evidence>
<accession>A0A6S6UEP1</accession>
<dbReference type="InterPro" id="IPR011601">
    <property type="entry name" value="MurB_C"/>
</dbReference>
<evidence type="ECO:0000259" key="21">
    <source>
        <dbReference type="PROSITE" id="PS51387"/>
    </source>
</evidence>
<dbReference type="AlphaFoldDB" id="A0A6S6UEP1"/>
<dbReference type="GO" id="GO:0005829">
    <property type="term" value="C:cytosol"/>
    <property type="evidence" value="ECO:0007669"/>
    <property type="project" value="TreeGrafter"/>
</dbReference>
<protein>
    <recommendedName>
        <fullName evidence="7 20">UDP-N-acetylenolpyruvoylglucosamine reductase</fullName>
        <ecNumber evidence="6 20">1.3.1.98</ecNumber>
    </recommendedName>
    <alternativeName>
        <fullName evidence="18 20">UDP-N-acetylmuramate dehydrogenase</fullName>
    </alternativeName>
</protein>
<feature type="active site" description="Proton donor" evidence="20">
    <location>
        <position position="234"/>
    </location>
</feature>
<evidence type="ECO:0000256" key="10">
    <source>
        <dbReference type="ARBA" id="ARBA00022630"/>
    </source>
</evidence>
<dbReference type="InterPro" id="IPR016166">
    <property type="entry name" value="FAD-bd_PCMH"/>
</dbReference>
<evidence type="ECO:0000256" key="16">
    <source>
        <dbReference type="ARBA" id="ARBA00023306"/>
    </source>
</evidence>
<evidence type="ECO:0000256" key="15">
    <source>
        <dbReference type="ARBA" id="ARBA00023002"/>
    </source>
</evidence>
<keyword evidence="8 20" id="KW-0963">Cytoplasm</keyword>
<dbReference type="Gene3D" id="3.30.465.10">
    <property type="match status" value="1"/>
</dbReference>
<keyword evidence="13 20" id="KW-0133">Cell shape</keyword>
<keyword evidence="14 20" id="KW-0573">Peptidoglycan synthesis</keyword>
<evidence type="ECO:0000256" key="5">
    <source>
        <dbReference type="ARBA" id="ARBA00010485"/>
    </source>
</evidence>
<dbReference type="SUPFAM" id="SSF56176">
    <property type="entry name" value="FAD-binding/transporter-associated domain-like"/>
    <property type="match status" value="1"/>
</dbReference>
<keyword evidence="10 20" id="KW-0285">Flavoprotein</keyword>
<comment type="cofactor">
    <cofactor evidence="1 20">
        <name>FAD</name>
        <dbReference type="ChEBI" id="CHEBI:57692"/>
    </cofactor>
</comment>
<dbReference type="SUPFAM" id="SSF56194">
    <property type="entry name" value="Uridine diphospho-N-Acetylenolpyruvylglucosamine reductase, MurB, C-terminal domain"/>
    <property type="match status" value="1"/>
</dbReference>
<dbReference type="EC" id="1.3.1.98" evidence="6 20"/>
<feature type="active site" evidence="20">
    <location>
        <position position="164"/>
    </location>
</feature>
<evidence type="ECO:0000256" key="7">
    <source>
        <dbReference type="ARBA" id="ARBA00015188"/>
    </source>
</evidence>
<keyword evidence="12 20" id="KW-0521">NADP</keyword>
<dbReference type="Pfam" id="PF01565">
    <property type="entry name" value="FAD_binding_4"/>
    <property type="match status" value="1"/>
</dbReference>
<dbReference type="PANTHER" id="PTHR21071">
    <property type="entry name" value="UDP-N-ACETYLENOLPYRUVOYLGLUCOSAMINE REDUCTASE"/>
    <property type="match status" value="1"/>
</dbReference>
<dbReference type="PANTHER" id="PTHR21071:SF4">
    <property type="entry name" value="UDP-N-ACETYLENOLPYRUVOYLGLUCOSAMINE REDUCTASE"/>
    <property type="match status" value="1"/>
</dbReference>
<evidence type="ECO:0000256" key="18">
    <source>
        <dbReference type="ARBA" id="ARBA00031026"/>
    </source>
</evidence>
<name>A0A6S6UEP1_9GAMM</name>
<dbReference type="GO" id="GO:0071555">
    <property type="term" value="P:cell wall organization"/>
    <property type="evidence" value="ECO:0007669"/>
    <property type="project" value="UniProtKB-KW"/>
</dbReference>
<dbReference type="UniPathway" id="UPA00219"/>
<keyword evidence="15 20" id="KW-0560">Oxidoreductase</keyword>
<evidence type="ECO:0000256" key="1">
    <source>
        <dbReference type="ARBA" id="ARBA00001974"/>
    </source>
</evidence>
<comment type="function">
    <text evidence="2 20">Cell wall formation.</text>
</comment>
<evidence type="ECO:0000256" key="12">
    <source>
        <dbReference type="ARBA" id="ARBA00022857"/>
    </source>
</evidence>
<dbReference type="GO" id="GO:0008762">
    <property type="term" value="F:UDP-N-acetylmuramate dehydrogenase activity"/>
    <property type="evidence" value="ECO:0007669"/>
    <property type="project" value="UniProtKB-UniRule"/>
</dbReference>
<dbReference type="InterPro" id="IPR003170">
    <property type="entry name" value="MurB"/>
</dbReference>
<dbReference type="GO" id="GO:0071949">
    <property type="term" value="F:FAD binding"/>
    <property type="evidence" value="ECO:0007669"/>
    <property type="project" value="InterPro"/>
</dbReference>
<dbReference type="NCBIfam" id="NF010478">
    <property type="entry name" value="PRK13903.1"/>
    <property type="match status" value="1"/>
</dbReference>
<dbReference type="InterPro" id="IPR036635">
    <property type="entry name" value="MurB_C_sf"/>
</dbReference>
<dbReference type="GO" id="GO:0009252">
    <property type="term" value="P:peptidoglycan biosynthetic process"/>
    <property type="evidence" value="ECO:0007669"/>
    <property type="project" value="UniProtKB-UniRule"/>
</dbReference>
<gene>
    <name evidence="20" type="primary">murB</name>
    <name evidence="22" type="ORF">HELGO_WM8854</name>
</gene>
<evidence type="ECO:0000256" key="17">
    <source>
        <dbReference type="ARBA" id="ARBA00023316"/>
    </source>
</evidence>
<evidence type="ECO:0000256" key="3">
    <source>
        <dbReference type="ARBA" id="ARBA00004496"/>
    </source>
</evidence>
<dbReference type="InterPro" id="IPR016167">
    <property type="entry name" value="FAD-bd_PCMH_sub1"/>
</dbReference>
<keyword evidence="11 20" id="KW-0274">FAD</keyword>
<evidence type="ECO:0000256" key="9">
    <source>
        <dbReference type="ARBA" id="ARBA00022618"/>
    </source>
</evidence>
<evidence type="ECO:0000256" key="2">
    <source>
        <dbReference type="ARBA" id="ARBA00003921"/>
    </source>
</evidence>
<comment type="similarity">
    <text evidence="5 20">Belongs to the MurB family.</text>
</comment>
<reference evidence="22" key="1">
    <citation type="submission" date="2020-01" db="EMBL/GenBank/DDBJ databases">
        <authorList>
            <person name="Meier V. D."/>
            <person name="Meier V D."/>
        </authorList>
    </citation>
    <scope>NUCLEOTIDE SEQUENCE</scope>
    <source>
        <strain evidence="22">HLG_WM_MAG_07</strain>
    </source>
</reference>
<sequence>MKVVENQSLQGLNTFGVVAKTRYLTSLNGLDDLPQYAEWLSANDVPSLVLGGGSNLLFKNDFTGIVAKVDLAEKSLIDSDNDFYYVQAAGGENWHQFVRWTIDQGYAGLENLSLIPGTVGAAPIQNIGAYGVELVDVFESLQAFDLQTGEVREFSKEACQFAYRDSFFKSQAYGRYIILSVTFRLAKKTDWKLNYAGVKDQLEGEPTARAISDCIMAIRQSKLPDPAVIGNAGSFFKNPILDKSAWETLRAQNENLPGWEQPENTMKTSAAWLIDQAGWKGHREGDAGIYKNHALVLVNHANATGADLWGVAQQVIYSVQDKFGIELEPEPRVL</sequence>
<dbReference type="EMBL" id="CACVAY010000146">
    <property type="protein sequence ID" value="CAA6828094.1"/>
    <property type="molecule type" value="Genomic_DNA"/>
</dbReference>
<keyword evidence="17 20" id="KW-0961">Cell wall biogenesis/degradation</keyword>
<dbReference type="NCBIfam" id="NF000755">
    <property type="entry name" value="PRK00046.1"/>
    <property type="match status" value="1"/>
</dbReference>
<dbReference type="InterPro" id="IPR016169">
    <property type="entry name" value="FAD-bd_PCMH_sub2"/>
</dbReference>
<evidence type="ECO:0000256" key="6">
    <source>
        <dbReference type="ARBA" id="ARBA00012518"/>
    </source>
</evidence>
<feature type="active site" evidence="20">
    <location>
        <position position="330"/>
    </location>
</feature>
<evidence type="ECO:0000256" key="11">
    <source>
        <dbReference type="ARBA" id="ARBA00022827"/>
    </source>
</evidence>
<evidence type="ECO:0000256" key="4">
    <source>
        <dbReference type="ARBA" id="ARBA00004752"/>
    </source>
</evidence>
<dbReference type="PROSITE" id="PS51387">
    <property type="entry name" value="FAD_PCMH"/>
    <property type="match status" value="1"/>
</dbReference>
<dbReference type="Gene3D" id="3.30.43.10">
    <property type="entry name" value="Uridine Diphospho-n-acetylenolpyruvylglucosamine Reductase, domain 2"/>
    <property type="match status" value="1"/>
</dbReference>
<comment type="subcellular location">
    <subcellularLocation>
        <location evidence="3 20">Cytoplasm</location>
    </subcellularLocation>
</comment>
<evidence type="ECO:0000256" key="20">
    <source>
        <dbReference type="HAMAP-Rule" id="MF_00037"/>
    </source>
</evidence>
<evidence type="ECO:0000256" key="14">
    <source>
        <dbReference type="ARBA" id="ARBA00022984"/>
    </source>
</evidence>
<keyword evidence="16 20" id="KW-0131">Cell cycle</keyword>